<evidence type="ECO:0000256" key="1">
    <source>
        <dbReference type="SAM" id="Phobius"/>
    </source>
</evidence>
<dbReference type="EMBL" id="BPVZ01000068">
    <property type="protein sequence ID" value="GKV25089.1"/>
    <property type="molecule type" value="Genomic_DNA"/>
</dbReference>
<organism evidence="2 3">
    <name type="scientific">Rubroshorea leprosula</name>
    <dbReference type="NCBI Taxonomy" id="152421"/>
    <lineage>
        <taxon>Eukaryota</taxon>
        <taxon>Viridiplantae</taxon>
        <taxon>Streptophyta</taxon>
        <taxon>Embryophyta</taxon>
        <taxon>Tracheophyta</taxon>
        <taxon>Spermatophyta</taxon>
        <taxon>Magnoliopsida</taxon>
        <taxon>eudicotyledons</taxon>
        <taxon>Gunneridae</taxon>
        <taxon>Pentapetalae</taxon>
        <taxon>rosids</taxon>
        <taxon>malvids</taxon>
        <taxon>Malvales</taxon>
        <taxon>Dipterocarpaceae</taxon>
        <taxon>Rubroshorea</taxon>
    </lineage>
</organism>
<keyword evidence="3" id="KW-1185">Reference proteome</keyword>
<evidence type="ECO:0000313" key="3">
    <source>
        <dbReference type="Proteomes" id="UP001054252"/>
    </source>
</evidence>
<feature type="transmembrane region" description="Helical" evidence="1">
    <location>
        <begin position="25"/>
        <end position="46"/>
    </location>
</feature>
<keyword evidence="1" id="KW-1133">Transmembrane helix</keyword>
<sequence>MTPPKFLGQNREKLYWQNFCSWRKIGFADLLTVTPLLMNAALYLGLNAFPGNRYQKWVVQSSSSGSP</sequence>
<dbReference type="Proteomes" id="UP001054252">
    <property type="component" value="Unassembled WGS sequence"/>
</dbReference>
<reference evidence="2 3" key="1">
    <citation type="journal article" date="2021" name="Commun. Biol.">
        <title>The genome of Shorea leprosula (Dipterocarpaceae) highlights the ecological relevance of drought in aseasonal tropical rainforests.</title>
        <authorList>
            <person name="Ng K.K.S."/>
            <person name="Kobayashi M.J."/>
            <person name="Fawcett J.A."/>
            <person name="Hatakeyama M."/>
            <person name="Paape T."/>
            <person name="Ng C.H."/>
            <person name="Ang C.C."/>
            <person name="Tnah L.H."/>
            <person name="Lee C.T."/>
            <person name="Nishiyama T."/>
            <person name="Sese J."/>
            <person name="O'Brien M.J."/>
            <person name="Copetti D."/>
            <person name="Mohd Noor M.I."/>
            <person name="Ong R.C."/>
            <person name="Putra M."/>
            <person name="Sireger I.Z."/>
            <person name="Indrioko S."/>
            <person name="Kosugi Y."/>
            <person name="Izuno A."/>
            <person name="Isagi Y."/>
            <person name="Lee S.L."/>
            <person name="Shimizu K.K."/>
        </authorList>
    </citation>
    <scope>NUCLEOTIDE SEQUENCE [LARGE SCALE GENOMIC DNA]</scope>
    <source>
        <strain evidence="2">214</strain>
    </source>
</reference>
<dbReference type="AlphaFoldDB" id="A0AAV5KKF6"/>
<protein>
    <submittedName>
        <fullName evidence="2">Uncharacterized protein</fullName>
    </submittedName>
</protein>
<keyword evidence="1" id="KW-0812">Transmembrane</keyword>
<comment type="caution">
    <text evidence="2">The sequence shown here is derived from an EMBL/GenBank/DDBJ whole genome shotgun (WGS) entry which is preliminary data.</text>
</comment>
<evidence type="ECO:0000313" key="2">
    <source>
        <dbReference type="EMBL" id="GKV25089.1"/>
    </source>
</evidence>
<keyword evidence="1" id="KW-0472">Membrane</keyword>
<name>A0AAV5KKF6_9ROSI</name>
<proteinExistence type="predicted"/>
<gene>
    <name evidence="2" type="ORF">SLEP1_g34583</name>
</gene>
<accession>A0AAV5KKF6</accession>